<dbReference type="EMBL" id="BART01000414">
    <property type="protein sequence ID" value="GAG72023.1"/>
    <property type="molecule type" value="Genomic_DNA"/>
</dbReference>
<organism evidence="3">
    <name type="scientific">marine sediment metagenome</name>
    <dbReference type="NCBI Taxonomy" id="412755"/>
    <lineage>
        <taxon>unclassified sequences</taxon>
        <taxon>metagenomes</taxon>
        <taxon>ecological metagenomes</taxon>
    </lineage>
</organism>
<dbReference type="AlphaFoldDB" id="X1VPI1"/>
<evidence type="ECO:0000313" key="3">
    <source>
        <dbReference type="EMBL" id="GAJ10930.1"/>
    </source>
</evidence>
<sequence>MNLLSKFLNRIFYRSKGSTLIELALYIALVVIVCIAVVSALGGKLQSVFQSIVDSL</sequence>
<evidence type="ECO:0000313" key="2">
    <source>
        <dbReference type="EMBL" id="GAG72023.1"/>
    </source>
</evidence>
<protein>
    <recommendedName>
        <fullName evidence="4">Flp/Fap pilin component</fullName>
    </recommendedName>
</protein>
<accession>X1VPI1</accession>
<keyword evidence="1" id="KW-0812">Transmembrane</keyword>
<comment type="caution">
    <text evidence="3">The sequence shown here is derived from an EMBL/GenBank/DDBJ whole genome shotgun (WGS) entry which is preliminary data.</text>
</comment>
<evidence type="ECO:0008006" key="4">
    <source>
        <dbReference type="Google" id="ProtNLM"/>
    </source>
</evidence>
<reference evidence="3" key="1">
    <citation type="journal article" date="2014" name="Front. Microbiol.">
        <title>High frequency of phylogenetically diverse reductive dehalogenase-homologous genes in deep subseafloor sedimentary metagenomes.</title>
        <authorList>
            <person name="Kawai M."/>
            <person name="Futagami T."/>
            <person name="Toyoda A."/>
            <person name="Takaki Y."/>
            <person name="Nishi S."/>
            <person name="Hori S."/>
            <person name="Arai W."/>
            <person name="Tsubouchi T."/>
            <person name="Morono Y."/>
            <person name="Uchiyama I."/>
            <person name="Ito T."/>
            <person name="Fujiyama A."/>
            <person name="Inagaki F."/>
            <person name="Takami H."/>
        </authorList>
    </citation>
    <scope>NUCLEOTIDE SEQUENCE</scope>
    <source>
        <strain evidence="3">Expedition CK06-06</strain>
    </source>
</reference>
<dbReference type="EMBL" id="BARW01026937">
    <property type="protein sequence ID" value="GAJ10930.1"/>
    <property type="molecule type" value="Genomic_DNA"/>
</dbReference>
<feature type="transmembrane region" description="Helical" evidence="1">
    <location>
        <begin position="20"/>
        <end position="41"/>
    </location>
</feature>
<evidence type="ECO:0000256" key="1">
    <source>
        <dbReference type="SAM" id="Phobius"/>
    </source>
</evidence>
<keyword evidence="1" id="KW-0472">Membrane</keyword>
<name>X1VPI1_9ZZZZ</name>
<proteinExistence type="predicted"/>
<gene>
    <name evidence="2" type="ORF">S01H4_02020</name>
    <name evidence="3" type="ORF">S12H4_43822</name>
</gene>
<keyword evidence="1" id="KW-1133">Transmembrane helix</keyword>